<dbReference type="FunFam" id="1.10.220.10:FF:000002">
    <property type="entry name" value="Annexin"/>
    <property type="match status" value="1"/>
</dbReference>
<dbReference type="FunFam" id="1.10.220.10:FF:000003">
    <property type="entry name" value="Annexin"/>
    <property type="match status" value="1"/>
</dbReference>
<dbReference type="GO" id="GO:0001786">
    <property type="term" value="F:phosphatidylserine binding"/>
    <property type="evidence" value="ECO:0007669"/>
    <property type="project" value="TreeGrafter"/>
</dbReference>
<dbReference type="PROSITE" id="PS00223">
    <property type="entry name" value="ANNEXIN_1"/>
    <property type="match status" value="2"/>
</dbReference>
<evidence type="ECO:0000313" key="8">
    <source>
        <dbReference type="EMBL" id="OQV18843.1"/>
    </source>
</evidence>
<protein>
    <recommendedName>
        <fullName evidence="7">Annexin</fullName>
    </recommendedName>
</protein>
<dbReference type="PROSITE" id="PS51897">
    <property type="entry name" value="ANNEXIN_2"/>
    <property type="match status" value="4"/>
</dbReference>
<dbReference type="GO" id="GO:0012506">
    <property type="term" value="C:vesicle membrane"/>
    <property type="evidence" value="ECO:0007669"/>
    <property type="project" value="TreeGrafter"/>
</dbReference>
<evidence type="ECO:0000256" key="7">
    <source>
        <dbReference type="RuleBase" id="RU003540"/>
    </source>
</evidence>
<evidence type="ECO:0000313" key="9">
    <source>
        <dbReference type="Proteomes" id="UP000192578"/>
    </source>
</evidence>
<dbReference type="InterPro" id="IPR018252">
    <property type="entry name" value="Annexin_repeat_CS"/>
</dbReference>
<dbReference type="PANTHER" id="PTHR10502">
    <property type="entry name" value="ANNEXIN"/>
    <property type="match status" value="1"/>
</dbReference>
<dbReference type="PANTHER" id="PTHR10502:SF102">
    <property type="entry name" value="ANNEXIN B11"/>
    <property type="match status" value="1"/>
</dbReference>
<keyword evidence="6 7" id="KW-0111">Calcium/phospholipid-binding</keyword>
<keyword evidence="3 7" id="KW-0677">Repeat</keyword>
<dbReference type="GO" id="GO:0005886">
    <property type="term" value="C:plasma membrane"/>
    <property type="evidence" value="ECO:0007669"/>
    <property type="project" value="TreeGrafter"/>
</dbReference>
<reference evidence="9" key="1">
    <citation type="submission" date="2017-01" db="EMBL/GenBank/DDBJ databases">
        <title>Comparative genomics of anhydrobiosis in the tardigrade Hypsibius dujardini.</title>
        <authorList>
            <person name="Yoshida Y."/>
            <person name="Koutsovoulos G."/>
            <person name="Laetsch D."/>
            <person name="Stevens L."/>
            <person name="Kumar S."/>
            <person name="Horikawa D."/>
            <person name="Ishino K."/>
            <person name="Komine S."/>
            <person name="Tomita M."/>
            <person name="Blaxter M."/>
            <person name="Arakawa K."/>
        </authorList>
    </citation>
    <scope>NUCLEOTIDE SEQUENCE [LARGE SCALE GENOMIC DNA]</scope>
    <source>
        <strain evidence="9">Z151</strain>
    </source>
</reference>
<dbReference type="GO" id="GO:0005544">
    <property type="term" value="F:calcium-dependent phospholipid binding"/>
    <property type="evidence" value="ECO:0007669"/>
    <property type="project" value="UniProtKB-KW"/>
</dbReference>
<sequence length="368" mass="40900">MFLIAEQQSRIKRVHSVWEFGLLLFGTTYSGRVKESYFKFSCVRRITGVMSAASPAPPVVSKTDVERRAEILRKALKGLGTKEADIIDVLTTSWTAKRQAIAAAYRAAYKTDLLEDIKSDTSGDFRKVLKALSQAPEVNDAKTLHHAVKGLGTDEDTILEILCTRTNEELNKTSNAYFSMFRATLISDIKKDTSGEFLEVLLALLSGIRDESERTDPIQAKSDAEALIKAGPKKWGTDVKTFTDIFATRNFAQLRETFQEFEKLHGTDIQTAVKNEMSGDLAKSFLVLVQLVQSKEEYFAERLHKAVKGLGTADDNLIRILVSRKEKDLLAIATAFEKVHKKSLAAVIADETSSNYKDALLAILQNAV</sequence>
<dbReference type="GO" id="GO:0005737">
    <property type="term" value="C:cytoplasm"/>
    <property type="evidence" value="ECO:0007669"/>
    <property type="project" value="TreeGrafter"/>
</dbReference>
<keyword evidence="2" id="KW-0597">Phosphoprotein</keyword>
<dbReference type="OrthoDB" id="37886at2759"/>
<dbReference type="InterPro" id="IPR001464">
    <property type="entry name" value="Annexin"/>
</dbReference>
<keyword evidence="9" id="KW-1185">Reference proteome</keyword>
<dbReference type="GO" id="GO:0005509">
    <property type="term" value="F:calcium ion binding"/>
    <property type="evidence" value="ECO:0007669"/>
    <property type="project" value="InterPro"/>
</dbReference>
<name>A0A1W0WUL5_HYPEX</name>
<dbReference type="SUPFAM" id="SSF47874">
    <property type="entry name" value="Annexin"/>
    <property type="match status" value="1"/>
</dbReference>
<comment type="caution">
    <text evidence="8">The sequence shown here is derived from an EMBL/GenBank/DDBJ whole genome shotgun (WGS) entry which is preliminary data.</text>
</comment>
<dbReference type="Gene3D" id="1.10.220.10">
    <property type="entry name" value="Annexin"/>
    <property type="match status" value="4"/>
</dbReference>
<dbReference type="Pfam" id="PF00191">
    <property type="entry name" value="Annexin"/>
    <property type="match status" value="4"/>
</dbReference>
<dbReference type="InterPro" id="IPR018502">
    <property type="entry name" value="Annexin_repeat"/>
</dbReference>
<proteinExistence type="inferred from homology"/>
<comment type="domain">
    <text evidence="7">A pair of annexin repeats may form one binding site for calcium and phospholipid.</text>
</comment>
<organism evidence="8 9">
    <name type="scientific">Hypsibius exemplaris</name>
    <name type="common">Freshwater tardigrade</name>
    <dbReference type="NCBI Taxonomy" id="2072580"/>
    <lineage>
        <taxon>Eukaryota</taxon>
        <taxon>Metazoa</taxon>
        <taxon>Ecdysozoa</taxon>
        <taxon>Tardigrada</taxon>
        <taxon>Eutardigrada</taxon>
        <taxon>Parachela</taxon>
        <taxon>Hypsibioidea</taxon>
        <taxon>Hypsibiidae</taxon>
        <taxon>Hypsibius</taxon>
    </lineage>
</organism>
<gene>
    <name evidence="8" type="ORF">BV898_07099</name>
</gene>
<dbReference type="PRINTS" id="PR00196">
    <property type="entry name" value="ANNEXIN"/>
</dbReference>
<evidence type="ECO:0000256" key="6">
    <source>
        <dbReference type="ARBA" id="ARBA00023302"/>
    </source>
</evidence>
<evidence type="ECO:0000256" key="1">
    <source>
        <dbReference type="ARBA" id="ARBA00007831"/>
    </source>
</evidence>
<accession>A0A1W0WUL5</accession>
<evidence type="ECO:0000256" key="2">
    <source>
        <dbReference type="ARBA" id="ARBA00022553"/>
    </source>
</evidence>
<keyword evidence="4 7" id="KW-0106">Calcium</keyword>
<dbReference type="SMART" id="SM00335">
    <property type="entry name" value="ANX"/>
    <property type="match status" value="4"/>
</dbReference>
<dbReference type="InterPro" id="IPR037104">
    <property type="entry name" value="Annexin_sf"/>
</dbReference>
<dbReference type="GO" id="GO:0005634">
    <property type="term" value="C:nucleus"/>
    <property type="evidence" value="ECO:0007669"/>
    <property type="project" value="TreeGrafter"/>
</dbReference>
<dbReference type="EMBL" id="MTYJ01000045">
    <property type="protein sequence ID" value="OQV18843.1"/>
    <property type="molecule type" value="Genomic_DNA"/>
</dbReference>
<dbReference type="FunFam" id="1.10.220.10:FF:000001">
    <property type="entry name" value="Annexin"/>
    <property type="match status" value="1"/>
</dbReference>
<dbReference type="AlphaFoldDB" id="A0A1W0WUL5"/>
<keyword evidence="5 7" id="KW-0041">Annexin</keyword>
<evidence type="ECO:0000256" key="4">
    <source>
        <dbReference type="ARBA" id="ARBA00022837"/>
    </source>
</evidence>
<evidence type="ECO:0000256" key="5">
    <source>
        <dbReference type="ARBA" id="ARBA00023216"/>
    </source>
</evidence>
<dbReference type="Proteomes" id="UP000192578">
    <property type="component" value="Unassembled WGS sequence"/>
</dbReference>
<comment type="similarity">
    <text evidence="1 7">Belongs to the annexin family.</text>
</comment>
<evidence type="ECO:0000256" key="3">
    <source>
        <dbReference type="ARBA" id="ARBA00022737"/>
    </source>
</evidence>
<dbReference type="FunFam" id="1.10.220.10:FF:000005">
    <property type="entry name" value="Annexin"/>
    <property type="match status" value="1"/>
</dbReference>